<name>A0A8S0YB32_9GAMM</name>
<evidence type="ECO:0000313" key="2">
    <source>
        <dbReference type="EMBL" id="CAA9893067.1"/>
    </source>
</evidence>
<evidence type="ECO:0000313" key="3">
    <source>
        <dbReference type="Proteomes" id="UP000494216"/>
    </source>
</evidence>
<evidence type="ECO:0000256" key="1">
    <source>
        <dbReference type="SAM" id="SignalP"/>
    </source>
</evidence>
<proteinExistence type="predicted"/>
<protein>
    <submittedName>
        <fullName evidence="2">Uncharacterized protein</fullName>
    </submittedName>
</protein>
<reference evidence="2 3" key="1">
    <citation type="submission" date="2020-02" db="EMBL/GenBank/DDBJ databases">
        <authorList>
            <person name="Hogendoorn C."/>
        </authorList>
    </citation>
    <scope>NUCLEOTIDE SEQUENCE [LARGE SCALE GENOMIC DNA]</scope>
    <source>
        <strain evidence="2">METHB21</strain>
    </source>
</reference>
<accession>A0A8S0YB32</accession>
<feature type="signal peptide" evidence="1">
    <location>
        <begin position="1"/>
        <end position="26"/>
    </location>
</feature>
<dbReference type="EMBL" id="CADCXN010000134">
    <property type="protein sequence ID" value="CAA9893067.1"/>
    <property type="molecule type" value="Genomic_DNA"/>
</dbReference>
<organism evidence="2 3">
    <name type="scientific">Candidatus Methylobacter favarea</name>
    <dbReference type="NCBI Taxonomy" id="2707345"/>
    <lineage>
        <taxon>Bacteria</taxon>
        <taxon>Pseudomonadati</taxon>
        <taxon>Pseudomonadota</taxon>
        <taxon>Gammaproteobacteria</taxon>
        <taxon>Methylococcales</taxon>
        <taxon>Methylococcaceae</taxon>
        <taxon>Methylobacter</taxon>
    </lineage>
</organism>
<feature type="chain" id="PRO_5035716831" evidence="1">
    <location>
        <begin position="27"/>
        <end position="151"/>
    </location>
</feature>
<dbReference type="Proteomes" id="UP000494216">
    <property type="component" value="Unassembled WGS sequence"/>
</dbReference>
<dbReference type="RefSeq" id="WP_174627750.1">
    <property type="nucleotide sequence ID" value="NZ_CADCXN010000134.1"/>
</dbReference>
<keyword evidence="3" id="KW-1185">Reference proteome</keyword>
<sequence length="151" mass="15583">MKNAFIKILMTASLLAAGGYIGGALAHDGSAIVDAGGNNPSATDLAAVTCFDDGNGAPAYLFGQIRDNSPPVPGLLLNFQIYKGNQMTSITDTVSGDANYSQAVTLSGGPGVYYISASKTKAGLRAFDVTYHCLTSGNIHTGTELTVLQFQ</sequence>
<gene>
    <name evidence="2" type="ORF">METHB2_990005</name>
</gene>
<keyword evidence="1" id="KW-0732">Signal</keyword>
<dbReference type="AlphaFoldDB" id="A0A8S0YB32"/>
<comment type="caution">
    <text evidence="2">The sequence shown here is derived from an EMBL/GenBank/DDBJ whole genome shotgun (WGS) entry which is preliminary data.</text>
</comment>